<dbReference type="Proteomes" id="UP001606305">
    <property type="component" value="Unassembled WGS sequence"/>
</dbReference>
<dbReference type="InterPro" id="IPR029044">
    <property type="entry name" value="Nucleotide-diphossugar_trans"/>
</dbReference>
<dbReference type="InterPro" id="IPR001173">
    <property type="entry name" value="Glyco_trans_2-like"/>
</dbReference>
<dbReference type="PANTHER" id="PTHR43685:SF11">
    <property type="entry name" value="GLYCOSYLTRANSFERASE TAGX-RELATED"/>
    <property type="match status" value="1"/>
</dbReference>
<keyword evidence="3" id="KW-1185">Reference proteome</keyword>
<sequence length="309" mass="34612">MASAPQISIVIPSFNSGEYIGEALDSALAQVGVQTEVIVVDDGSTDDTVARVQAYGDRVRLIQQANQGSAVARNRGVAEARADYIAFLDADDYWHPQKLSRQWAAVQAGAELVYARFTLWHAGADGRFPPALAYLTESQAAGRMSKPARRGWLYIDLLLDCEVWTSTVLAHKALLNKVGGFDTSLRKGQDYDLWLKLANEAEWHGVSESLALYRIHDQNITRSVKAENFEYRILSTAYRRWGLVNRDGRRLPADTMQARLARSARTFADAHLAARSGDIATNYYRISLTHQPLAPRVWLNWLRARLLPR</sequence>
<reference evidence="2 3" key="1">
    <citation type="submission" date="2024-09" db="EMBL/GenBank/DDBJ databases">
        <title>Novel species of the genus Pelomonas and Roseateles isolated from streams.</title>
        <authorList>
            <person name="Lu H."/>
        </authorList>
    </citation>
    <scope>NUCLEOTIDE SEQUENCE [LARGE SCALE GENOMIC DNA]</scope>
    <source>
        <strain evidence="2 3">BYS96W</strain>
    </source>
</reference>
<feature type="domain" description="Glycosyltransferase 2-like" evidence="1">
    <location>
        <begin position="8"/>
        <end position="118"/>
    </location>
</feature>
<dbReference type="EMBL" id="JBIGIA010000010">
    <property type="protein sequence ID" value="MFG6457981.1"/>
    <property type="molecule type" value="Genomic_DNA"/>
</dbReference>
<dbReference type="RefSeq" id="WP_394488837.1">
    <property type="nucleotide sequence ID" value="NZ_JBIGIA010000010.1"/>
</dbReference>
<evidence type="ECO:0000313" key="3">
    <source>
        <dbReference type="Proteomes" id="UP001606305"/>
    </source>
</evidence>
<evidence type="ECO:0000313" key="2">
    <source>
        <dbReference type="EMBL" id="MFG6457981.1"/>
    </source>
</evidence>
<comment type="caution">
    <text evidence="2">The sequence shown here is derived from an EMBL/GenBank/DDBJ whole genome shotgun (WGS) entry which is preliminary data.</text>
</comment>
<protein>
    <submittedName>
        <fullName evidence="2">Glycosyltransferase family 2 protein</fullName>
    </submittedName>
</protein>
<evidence type="ECO:0000259" key="1">
    <source>
        <dbReference type="Pfam" id="PF00535"/>
    </source>
</evidence>
<organism evidence="2 3">
    <name type="scientific">Pelomonas nitida</name>
    <dbReference type="NCBI Taxonomy" id="3299027"/>
    <lineage>
        <taxon>Bacteria</taxon>
        <taxon>Pseudomonadati</taxon>
        <taxon>Pseudomonadota</taxon>
        <taxon>Betaproteobacteria</taxon>
        <taxon>Burkholderiales</taxon>
        <taxon>Sphaerotilaceae</taxon>
        <taxon>Roseateles</taxon>
    </lineage>
</organism>
<dbReference type="Pfam" id="PF00535">
    <property type="entry name" value="Glycos_transf_2"/>
    <property type="match status" value="1"/>
</dbReference>
<dbReference type="PANTHER" id="PTHR43685">
    <property type="entry name" value="GLYCOSYLTRANSFERASE"/>
    <property type="match status" value="1"/>
</dbReference>
<name>A0ABW7G7U6_9BURK</name>
<gene>
    <name evidence="2" type="ORF">ACG00X_14160</name>
</gene>
<dbReference type="InterPro" id="IPR050834">
    <property type="entry name" value="Glycosyltransf_2"/>
</dbReference>
<dbReference type="SUPFAM" id="SSF53448">
    <property type="entry name" value="Nucleotide-diphospho-sugar transferases"/>
    <property type="match status" value="1"/>
</dbReference>
<dbReference type="CDD" id="cd00761">
    <property type="entry name" value="Glyco_tranf_GTA_type"/>
    <property type="match status" value="1"/>
</dbReference>
<accession>A0ABW7G7U6</accession>
<proteinExistence type="predicted"/>
<dbReference type="Gene3D" id="3.90.550.10">
    <property type="entry name" value="Spore Coat Polysaccharide Biosynthesis Protein SpsA, Chain A"/>
    <property type="match status" value="1"/>
</dbReference>